<dbReference type="AlphaFoldDB" id="A0A9K3Q475"/>
<evidence type="ECO:0000313" key="2">
    <source>
        <dbReference type="EMBL" id="KAG7369760.1"/>
    </source>
</evidence>
<evidence type="ECO:0000256" key="1">
    <source>
        <dbReference type="SAM" id="MobiDB-lite"/>
    </source>
</evidence>
<accession>A0A9K3Q475</accession>
<reference evidence="2" key="1">
    <citation type="journal article" date="2021" name="Sci. Rep.">
        <title>Diploid genomic architecture of Nitzschia inconspicua, an elite biomass production diatom.</title>
        <authorList>
            <person name="Oliver A."/>
            <person name="Podell S."/>
            <person name="Pinowska A."/>
            <person name="Traller J.C."/>
            <person name="Smith S.R."/>
            <person name="McClure R."/>
            <person name="Beliaev A."/>
            <person name="Bohutskyi P."/>
            <person name="Hill E.A."/>
            <person name="Rabines A."/>
            <person name="Zheng H."/>
            <person name="Allen L.Z."/>
            <person name="Kuo A."/>
            <person name="Grigoriev I.V."/>
            <person name="Allen A.E."/>
            <person name="Hazlebeck D."/>
            <person name="Allen E.E."/>
        </authorList>
    </citation>
    <scope>NUCLEOTIDE SEQUENCE</scope>
    <source>
        <strain evidence="2">Hildebrandi</strain>
    </source>
</reference>
<dbReference type="OrthoDB" id="53440at2759"/>
<feature type="compositionally biased region" description="Basic and acidic residues" evidence="1">
    <location>
        <begin position="246"/>
        <end position="259"/>
    </location>
</feature>
<gene>
    <name evidence="2" type="ORF">IV203_027506</name>
</gene>
<name>A0A9K3Q475_9STRA</name>
<organism evidence="2 3">
    <name type="scientific">Nitzschia inconspicua</name>
    <dbReference type="NCBI Taxonomy" id="303405"/>
    <lineage>
        <taxon>Eukaryota</taxon>
        <taxon>Sar</taxon>
        <taxon>Stramenopiles</taxon>
        <taxon>Ochrophyta</taxon>
        <taxon>Bacillariophyta</taxon>
        <taxon>Bacillariophyceae</taxon>
        <taxon>Bacillariophycidae</taxon>
        <taxon>Bacillariales</taxon>
        <taxon>Bacillariaceae</taxon>
        <taxon>Nitzschia</taxon>
    </lineage>
</organism>
<comment type="caution">
    <text evidence="2">The sequence shown here is derived from an EMBL/GenBank/DDBJ whole genome shotgun (WGS) entry which is preliminary data.</text>
</comment>
<dbReference type="EMBL" id="JAGRRH010000005">
    <property type="protein sequence ID" value="KAG7369760.1"/>
    <property type="molecule type" value="Genomic_DNA"/>
</dbReference>
<proteinExistence type="predicted"/>
<keyword evidence="3" id="KW-1185">Reference proteome</keyword>
<feature type="compositionally biased region" description="Basic and acidic residues" evidence="1">
    <location>
        <begin position="339"/>
        <end position="355"/>
    </location>
</feature>
<feature type="compositionally biased region" description="Basic and acidic residues" evidence="1">
    <location>
        <begin position="274"/>
        <end position="291"/>
    </location>
</feature>
<dbReference type="Proteomes" id="UP000693970">
    <property type="component" value="Unassembled WGS sequence"/>
</dbReference>
<protein>
    <submittedName>
        <fullName evidence="2">Uncharacterized protein</fullName>
    </submittedName>
</protein>
<feature type="region of interest" description="Disordered" evidence="1">
    <location>
        <begin position="219"/>
        <end position="291"/>
    </location>
</feature>
<evidence type="ECO:0000313" key="3">
    <source>
        <dbReference type="Proteomes" id="UP000693970"/>
    </source>
</evidence>
<feature type="region of interest" description="Disordered" evidence="1">
    <location>
        <begin position="339"/>
        <end position="369"/>
    </location>
</feature>
<sequence>MNLMPSATALTTNSSIIPLVPLISEEQRKYIKLQRVVNEEKRTVHIALLQNHDRESILRLVKDFQEVASVNQLHLSTGPLRFAFFPKCLAPNMKDEWDVVIDGKPQTSLEHFNQCIKDYVKEYFASTDLADQKNYLLRTKKPYKTSCTELSSRLRYINSLMRWMPGSNGQNPLSEDDVKTIFYSMMPEQWKIVFANTGKDLTEETTTLKDLTRIFQTQEDFSKKKRSLEESSSQRGNHAKKHKGTSRRDTERNDSEFRQNSRKFNNNKHKPRRVDRDTNRKNETGKQGKDCPMHGNNCGHDWDMCIFNHASPNFNRNAIYKKKSDAHLTYADDVVSNHVKQEDRSSDSHWVEKPVGEPNNYDMYEDESE</sequence>
<reference evidence="2" key="2">
    <citation type="submission" date="2021-04" db="EMBL/GenBank/DDBJ databases">
        <authorList>
            <person name="Podell S."/>
        </authorList>
    </citation>
    <scope>NUCLEOTIDE SEQUENCE</scope>
    <source>
        <strain evidence="2">Hildebrandi</strain>
    </source>
</reference>